<dbReference type="GO" id="GO:0005576">
    <property type="term" value="C:extracellular region"/>
    <property type="evidence" value="ECO:0007669"/>
    <property type="project" value="UniProtKB-SubCell"/>
</dbReference>
<dbReference type="InterPro" id="IPR043504">
    <property type="entry name" value="Peptidase_S1_PA_chymotrypsin"/>
</dbReference>
<dbReference type="InterPro" id="IPR001314">
    <property type="entry name" value="Peptidase_S1A"/>
</dbReference>
<dbReference type="GeneID" id="117642062"/>
<evidence type="ECO:0000259" key="7">
    <source>
        <dbReference type="PROSITE" id="PS50240"/>
    </source>
</evidence>
<feature type="domain" description="Peptidase S1" evidence="7">
    <location>
        <begin position="165"/>
        <end position="411"/>
    </location>
</feature>
<dbReference type="KEGG" id="tpal:117642062"/>
<keyword evidence="6" id="KW-0732">Signal</keyword>
<dbReference type="Pfam" id="PF00089">
    <property type="entry name" value="Trypsin"/>
    <property type="match status" value="1"/>
</dbReference>
<dbReference type="InParanoid" id="A0A6P8YFN9"/>
<reference evidence="9" key="2">
    <citation type="journal article" date="2018" name="Proc. Natl. Acad. Sci. U.S.A.">
        <title>Phylogenomics and the evolution of hemipteroid insects.</title>
        <authorList>
            <person name="Johnson K.P."/>
            <person name="Dietrich C.H."/>
            <person name="Friedrich F."/>
            <person name="Beutel R.G."/>
            <person name="Wipfler B."/>
            <person name="Peters R.S."/>
            <person name="Allen J.M."/>
            <person name="Petersen M."/>
            <person name="Donath A."/>
            <person name="Walden K.K."/>
            <person name="Kozlov A.M."/>
            <person name="Podsiadlowski L."/>
            <person name="Mayer C."/>
            <person name="Meusemann K."/>
            <person name="Vasilikopoulos A."/>
            <person name="Waterhouse R.M."/>
            <person name="Cameron S.L."/>
            <person name="Weirauch C."/>
            <person name="Swanson D.R."/>
            <person name="Percy D.M."/>
            <person name="Hardy N.B."/>
            <person name="Terry I."/>
            <person name="Liu S."/>
            <person name="Zhou X."/>
            <person name="Misof B."/>
            <person name="Robertson H.M."/>
            <person name="Yoshizawa K."/>
        </authorList>
    </citation>
    <scope>NUCLEOTIDE SEQUENCE</scope>
</reference>
<dbReference type="SUPFAM" id="SSF50494">
    <property type="entry name" value="Trypsin-like serine proteases"/>
    <property type="match status" value="1"/>
</dbReference>
<dbReference type="PANTHER" id="PTHR24258">
    <property type="entry name" value="SERINE PROTEASE-RELATED"/>
    <property type="match status" value="1"/>
</dbReference>
<dbReference type="PROSITE" id="PS50240">
    <property type="entry name" value="TRYPSIN_DOM"/>
    <property type="match status" value="1"/>
</dbReference>
<feature type="signal peptide" evidence="6">
    <location>
        <begin position="1"/>
        <end position="17"/>
    </location>
</feature>
<comment type="subcellular location">
    <subcellularLocation>
        <location evidence="1">Secreted</location>
    </subcellularLocation>
</comment>
<proteinExistence type="predicted"/>
<reference evidence="9" key="1">
    <citation type="journal article" date="2014" name="Science">
        <title>Phylogenomics resolves the timing and pattern of insect evolution.</title>
        <authorList>
            <person name="Misof B."/>
            <person name="Liu S."/>
            <person name="Meusemann K."/>
            <person name="Peters R.S."/>
            <person name="Donath A."/>
            <person name="Mayer C."/>
            <person name="Frandsen P.B."/>
            <person name="Ware J."/>
            <person name="Flouri T."/>
            <person name="Beutel R.G."/>
            <person name="Niehuis O."/>
            <person name="Petersen M."/>
            <person name="Izquierdo-Carrasco F."/>
            <person name="Wappler T."/>
            <person name="Rust J."/>
            <person name="Aberer A.J."/>
            <person name="Aspock U."/>
            <person name="Aspock H."/>
            <person name="Bartel D."/>
            <person name="Blanke A."/>
            <person name="Berger S."/>
            <person name="Bohm A."/>
            <person name="Buckley T.R."/>
            <person name="Calcott B."/>
            <person name="Chen J."/>
            <person name="Friedrich F."/>
            <person name="Fukui M."/>
            <person name="Fujita M."/>
            <person name="Greve C."/>
            <person name="Grobe P."/>
            <person name="Gu S."/>
            <person name="Huang Y."/>
            <person name="Jermiin L.S."/>
            <person name="Kawahara A.Y."/>
            <person name="Krogmann L."/>
            <person name="Kubiak M."/>
            <person name="Lanfear R."/>
            <person name="Letsch H."/>
            <person name="Li Y."/>
            <person name="Li Z."/>
            <person name="Li J."/>
            <person name="Lu H."/>
            <person name="Machida R."/>
            <person name="Mashimo Y."/>
            <person name="Kapli P."/>
            <person name="McKenna D.D."/>
            <person name="Meng G."/>
            <person name="Nakagaki Y."/>
            <person name="Navarrete-Heredia J.L."/>
            <person name="Ott M."/>
            <person name="Ou Y."/>
            <person name="Pass G."/>
            <person name="Podsiadlowski L."/>
            <person name="Pohl H."/>
            <person name="von Reumont B.M."/>
            <person name="Schutte K."/>
            <person name="Sekiya K."/>
            <person name="Shimizu S."/>
            <person name="Slipinski A."/>
            <person name="Stamatakis A."/>
            <person name="Song W."/>
            <person name="Su X."/>
            <person name="Szucsich N.U."/>
            <person name="Tan M."/>
            <person name="Tan X."/>
            <person name="Tang M."/>
            <person name="Tang J."/>
            <person name="Timelthaler G."/>
            <person name="Tomizuka S."/>
            <person name="Trautwein M."/>
            <person name="Tong X."/>
            <person name="Uchifune T."/>
            <person name="Walzl M.G."/>
            <person name="Wiegmann B.M."/>
            <person name="Wilbrandt J."/>
            <person name="Wipfler B."/>
            <person name="Wong T.K."/>
            <person name="Wu Q."/>
            <person name="Wu G."/>
            <person name="Xie Y."/>
            <person name="Yang S."/>
            <person name="Yang Q."/>
            <person name="Yeates D.K."/>
            <person name="Yoshizawa K."/>
            <person name="Zhang Q."/>
            <person name="Zhang R."/>
            <person name="Zhang W."/>
            <person name="Zhang Y."/>
            <person name="Zhao J."/>
            <person name="Zhou C."/>
            <person name="Zhou L."/>
            <person name="Ziesmann T."/>
            <person name="Zou S."/>
            <person name="Li Y."/>
            <person name="Xu X."/>
            <person name="Zhang Y."/>
            <person name="Yang H."/>
            <person name="Wang J."/>
            <person name="Wang J."/>
            <person name="Kjer K.M."/>
            <person name="Zhou X."/>
        </authorList>
    </citation>
    <scope>NUCLEOTIDE SEQUENCE</scope>
</reference>
<evidence type="ECO:0000313" key="8">
    <source>
        <dbReference type="Proteomes" id="UP000515158"/>
    </source>
</evidence>
<dbReference type="GO" id="GO:0006508">
    <property type="term" value="P:proteolysis"/>
    <property type="evidence" value="ECO:0007669"/>
    <property type="project" value="InterPro"/>
</dbReference>
<evidence type="ECO:0000256" key="1">
    <source>
        <dbReference type="ARBA" id="ARBA00004613"/>
    </source>
</evidence>
<evidence type="ECO:0000313" key="9">
    <source>
        <dbReference type="RefSeq" id="XP_034235760.1"/>
    </source>
</evidence>
<accession>A0A6P8YFN9</accession>
<evidence type="ECO:0000256" key="3">
    <source>
        <dbReference type="ARBA" id="ARBA00023157"/>
    </source>
</evidence>
<reference evidence="9" key="3">
    <citation type="submission" date="2025-08" db="UniProtKB">
        <authorList>
            <consortium name="RefSeq"/>
        </authorList>
    </citation>
    <scope>IDENTIFICATION</scope>
</reference>
<evidence type="ECO:0000256" key="5">
    <source>
        <dbReference type="ARBA" id="ARBA00076468"/>
    </source>
</evidence>
<dbReference type="InterPro" id="IPR009003">
    <property type="entry name" value="Peptidase_S1_PA"/>
</dbReference>
<sequence>MPLKVGLIVVLIAAVEASIAYPENPSSSNLGRLNEEKLCEVFQNRKGCTRPLSCPCSSAGSTCWCVPFYQCRNGIIHGKGEGVISARGFERPSNSTAGNRSVLTSDPICSNQNSMYKCCELKEQPFLLRNPDREMTVSDTRGECGVRQREGNATLPVFHSRIGRVIGNYSSFGEFPWMLAIIPKANLSLKFGGVLISPSVVLTVAHRLNSLTASDLTVRAGEWDFKSEIEPYNHQDRGVKKITIHPKFDKSELFYNVALLMLNEPMPSNRHIASACLPQATDNFENKHCIVTGWGQDAATAANADGPLSDVLKAVNLEVLPHHECDAKLKRTPLGMAYQLHGSFICAGGEEKKDACEGDGGSPLVCPTNESGSRYAVVGLVSWGIGCGIKDRPGVYTNVPFLRDWINEELKKF</sequence>
<keyword evidence="8" id="KW-1185">Reference proteome</keyword>
<dbReference type="Proteomes" id="UP000515158">
    <property type="component" value="Unplaced"/>
</dbReference>
<protein>
    <recommendedName>
        <fullName evidence="4">Phenoloxidase-activating factor 2</fullName>
    </recommendedName>
    <alternativeName>
        <fullName evidence="5">Prophenoloxidase-activating factor II</fullName>
    </alternativeName>
</protein>
<dbReference type="GO" id="GO:0004252">
    <property type="term" value="F:serine-type endopeptidase activity"/>
    <property type="evidence" value="ECO:0007669"/>
    <property type="project" value="InterPro"/>
</dbReference>
<feature type="chain" id="PRO_5027982355" description="Phenoloxidase-activating factor 2" evidence="6">
    <location>
        <begin position="18"/>
        <end position="413"/>
    </location>
</feature>
<dbReference type="AlphaFoldDB" id="A0A6P8YFN9"/>
<organism evidence="9">
    <name type="scientific">Thrips palmi</name>
    <name type="common">Melon thrips</name>
    <dbReference type="NCBI Taxonomy" id="161013"/>
    <lineage>
        <taxon>Eukaryota</taxon>
        <taxon>Metazoa</taxon>
        <taxon>Ecdysozoa</taxon>
        <taxon>Arthropoda</taxon>
        <taxon>Hexapoda</taxon>
        <taxon>Insecta</taxon>
        <taxon>Pterygota</taxon>
        <taxon>Neoptera</taxon>
        <taxon>Paraneoptera</taxon>
        <taxon>Thysanoptera</taxon>
        <taxon>Terebrantia</taxon>
        <taxon>Thripoidea</taxon>
        <taxon>Thripidae</taxon>
        <taxon>Thrips</taxon>
    </lineage>
</organism>
<dbReference type="FunFam" id="2.40.10.10:FF:000038">
    <property type="entry name" value="Serine protease"/>
    <property type="match status" value="1"/>
</dbReference>
<dbReference type="CDD" id="cd00190">
    <property type="entry name" value="Tryp_SPc"/>
    <property type="match status" value="1"/>
</dbReference>
<evidence type="ECO:0000256" key="2">
    <source>
        <dbReference type="ARBA" id="ARBA00022525"/>
    </source>
</evidence>
<evidence type="ECO:0000256" key="6">
    <source>
        <dbReference type="SAM" id="SignalP"/>
    </source>
</evidence>
<keyword evidence="3" id="KW-1015">Disulfide bond</keyword>
<dbReference type="OrthoDB" id="6261922at2759"/>
<evidence type="ECO:0000256" key="4">
    <source>
        <dbReference type="ARBA" id="ARBA00068096"/>
    </source>
</evidence>
<name>A0A6P8YFN9_THRPL</name>
<dbReference type="InterPro" id="IPR001254">
    <property type="entry name" value="Trypsin_dom"/>
</dbReference>
<dbReference type="PANTHER" id="PTHR24258:SF129">
    <property type="entry name" value="LP15124P-RELATED"/>
    <property type="match status" value="1"/>
</dbReference>
<dbReference type="SMART" id="SM00020">
    <property type="entry name" value="Tryp_SPc"/>
    <property type="match status" value="1"/>
</dbReference>
<gene>
    <name evidence="9" type="primary">LOC117642062</name>
</gene>
<dbReference type="RefSeq" id="XP_034235760.1">
    <property type="nucleotide sequence ID" value="XM_034379869.1"/>
</dbReference>
<dbReference type="PRINTS" id="PR00722">
    <property type="entry name" value="CHYMOTRYPSIN"/>
</dbReference>
<keyword evidence="2" id="KW-0964">Secreted</keyword>
<dbReference type="Gene3D" id="2.40.10.10">
    <property type="entry name" value="Trypsin-like serine proteases"/>
    <property type="match status" value="1"/>
</dbReference>